<accession>A0A366RSK9</accession>
<dbReference type="InterPro" id="IPR027417">
    <property type="entry name" value="P-loop_NTPase"/>
</dbReference>
<dbReference type="SUPFAM" id="SSF52540">
    <property type="entry name" value="P-loop containing nucleoside triphosphate hydrolases"/>
    <property type="match status" value="1"/>
</dbReference>
<evidence type="ECO:0008006" key="3">
    <source>
        <dbReference type="Google" id="ProtNLM"/>
    </source>
</evidence>
<evidence type="ECO:0000313" key="2">
    <source>
        <dbReference type="Proteomes" id="UP000253153"/>
    </source>
</evidence>
<dbReference type="AlphaFoldDB" id="A0A366RSK9"/>
<dbReference type="Proteomes" id="UP000253153">
    <property type="component" value="Unassembled WGS sequence"/>
</dbReference>
<keyword evidence="2" id="KW-1185">Reference proteome</keyword>
<dbReference type="OrthoDB" id="6500128at2759"/>
<gene>
    <name evidence="1" type="ORF">FIESC28_05356</name>
</gene>
<reference evidence="1 2" key="1">
    <citation type="submission" date="2018-06" db="EMBL/GenBank/DDBJ databases">
        <title>Fusarium incarnatum-equiseti species complex species 28.</title>
        <authorList>
            <person name="Gardiner D.M."/>
        </authorList>
    </citation>
    <scope>NUCLEOTIDE SEQUENCE [LARGE SCALE GENOMIC DNA]</scope>
    <source>
        <strain evidence="1 2">FIESC_28</strain>
    </source>
</reference>
<name>A0A366RSK9_9HYPO</name>
<dbReference type="RefSeq" id="XP_031016386.1">
    <property type="nucleotide sequence ID" value="XM_031159503.1"/>
</dbReference>
<dbReference type="Gene3D" id="3.40.50.300">
    <property type="entry name" value="P-loop containing nucleotide triphosphate hydrolases"/>
    <property type="match status" value="1"/>
</dbReference>
<comment type="caution">
    <text evidence="1">The sequence shown here is derived from an EMBL/GenBank/DDBJ whole genome shotgun (WGS) entry which is preliminary data.</text>
</comment>
<dbReference type="GeneID" id="41994799"/>
<organism evidence="1 2">
    <name type="scientific">Fusarium coffeatum</name>
    <dbReference type="NCBI Taxonomy" id="231269"/>
    <lineage>
        <taxon>Eukaryota</taxon>
        <taxon>Fungi</taxon>
        <taxon>Dikarya</taxon>
        <taxon>Ascomycota</taxon>
        <taxon>Pezizomycotina</taxon>
        <taxon>Sordariomycetes</taxon>
        <taxon>Hypocreomycetidae</taxon>
        <taxon>Hypocreales</taxon>
        <taxon>Nectriaceae</taxon>
        <taxon>Fusarium</taxon>
        <taxon>Fusarium incarnatum-equiseti species complex</taxon>
    </lineage>
</organism>
<proteinExistence type="predicted"/>
<evidence type="ECO:0000313" key="1">
    <source>
        <dbReference type="EMBL" id="RBR20077.1"/>
    </source>
</evidence>
<sequence>MERFKYPVRGHHILDGKILYEMNVWAFREEVALVQHEPKLHSGIIRENIAMGVPNEDTSSVSEDDIIQA</sequence>
<protein>
    <recommendedName>
        <fullName evidence="3">ABC transporter domain-containing protein</fullName>
    </recommendedName>
</protein>
<dbReference type="EMBL" id="QKXC01000108">
    <property type="protein sequence ID" value="RBR20077.1"/>
    <property type="molecule type" value="Genomic_DNA"/>
</dbReference>